<dbReference type="RefSeq" id="XP_041444828.1">
    <property type="nucleotide sequence ID" value="XM_041588894.1"/>
</dbReference>
<feature type="compositionally biased region" description="Acidic residues" evidence="3">
    <location>
        <begin position="518"/>
        <end position="530"/>
    </location>
</feature>
<dbReference type="Proteomes" id="UP000186698">
    <property type="component" value="Chromosome 3S"/>
</dbReference>
<feature type="compositionally biased region" description="Basic and acidic residues" evidence="3">
    <location>
        <begin position="560"/>
        <end position="569"/>
    </location>
</feature>
<feature type="region of interest" description="Disordered" evidence="3">
    <location>
        <begin position="141"/>
        <end position="166"/>
    </location>
</feature>
<dbReference type="GO" id="GO:0003341">
    <property type="term" value="P:cilium movement"/>
    <property type="evidence" value="ECO:0000318"/>
    <property type="project" value="GO_Central"/>
</dbReference>
<feature type="region of interest" description="Disordered" evidence="3">
    <location>
        <begin position="249"/>
        <end position="274"/>
    </location>
</feature>
<evidence type="ECO:0000259" key="4">
    <source>
        <dbReference type="Pfam" id="PF21773"/>
    </source>
</evidence>
<feature type="compositionally biased region" description="Basic and acidic residues" evidence="3">
    <location>
        <begin position="591"/>
        <end position="600"/>
    </location>
</feature>
<dbReference type="Pfam" id="PF21773">
    <property type="entry name" value="ODAD1_CC"/>
    <property type="match status" value="1"/>
</dbReference>
<evidence type="ECO:0000256" key="1">
    <source>
        <dbReference type="ARBA" id="ARBA00023054"/>
    </source>
</evidence>
<feature type="region of interest" description="Disordered" evidence="3">
    <location>
        <begin position="510"/>
        <end position="600"/>
    </location>
</feature>
<keyword evidence="5" id="KW-1185">Reference proteome</keyword>
<feature type="coiled-coil region" evidence="2">
    <location>
        <begin position="36"/>
        <end position="63"/>
    </location>
</feature>
<evidence type="ECO:0000256" key="3">
    <source>
        <dbReference type="SAM" id="MobiDB-lite"/>
    </source>
</evidence>
<dbReference type="AlphaFoldDB" id="A0A8J1MTZ9"/>
<feature type="domain" description="ODAD1 central coiled coil region" evidence="4">
    <location>
        <begin position="167"/>
        <end position="435"/>
    </location>
</feature>
<feature type="coiled-coil region" evidence="2">
    <location>
        <begin position="349"/>
        <end position="426"/>
    </location>
</feature>
<accession>A0A8J1MTZ9</accession>
<dbReference type="OrthoDB" id="10255247at2759"/>
<sequence>MPATVTLDAVKPAIHEQIHELHKKLQLLDGDHKAYVERSQSDVEKNEDKIQRLRQDNKKLHKKLSDMLAGDEKVIKEAFQQHSAEKAAMKNKSGQAAIELMDQKLCDKMKCLNALHHQTEKKRKHLEDMQTEYKQRELEMQSKMEGEEGPSQGEQDEAADKEEVPEQQTMRLLENRLEKAQLKCQEAEHIFSVYQKLKEHMQEESLTFQTQLDLIEAEILKQRNELKELEKMNKDALQAQDEARADLRQQEEEVTRERRQRARTLQNYKKQAEERRIHAERVERRAQQVALPGEDAIVDTQQMPSGENEEKVIRSFQKTFQKIKDAAGVTNTQEIVKRFKAQGETSKHLEELKNDNEMTLVRLREQKEKLEEEFCNQKYSGEAKLSRGQQDLEELQSHLQKEEKRHEKAKEELEQMSKILDETKAGIEHLAAKVKHIKVPKHYFPALDGSPLSDEQVLDLVGITEEKLQKLLDELEGQDLGQILKQMEEEEFQASIEAKLPAHNIRISLPAPSKQDMFEDEEDSGEDEGDVVTRATLKRQSKQLIESKTKRRTRPKEKKGKQQDNEATHGTEGQGLASHDVDGSRSIVGRSGDDANQKIF</sequence>
<proteinExistence type="predicted"/>
<protein>
    <submittedName>
        <fullName evidence="6">Outer dynein arm-docking complex subunit 3 isoform X1</fullName>
    </submittedName>
</protein>
<feature type="compositionally biased region" description="Acidic residues" evidence="3">
    <location>
        <begin position="154"/>
        <end position="165"/>
    </location>
</feature>
<reference evidence="6" key="2">
    <citation type="submission" date="2025-08" db="UniProtKB">
        <authorList>
            <consortium name="RefSeq"/>
        </authorList>
    </citation>
    <scope>IDENTIFICATION</scope>
    <source>
        <strain evidence="6">J_2021</strain>
        <tissue evidence="6">Erythrocytes</tissue>
    </source>
</reference>
<dbReference type="GO" id="GO:0035253">
    <property type="term" value="C:ciliary rootlet"/>
    <property type="evidence" value="ECO:0000318"/>
    <property type="project" value="GO_Central"/>
</dbReference>
<evidence type="ECO:0000256" key="2">
    <source>
        <dbReference type="SAM" id="Coils"/>
    </source>
</evidence>
<dbReference type="InterPro" id="IPR033192">
    <property type="entry name" value="ODAD3"/>
</dbReference>
<dbReference type="PANTHER" id="PTHR46518:SF1">
    <property type="entry name" value="OUTER DYNEIN ARM-DOCKING COMPLEX SUBUNIT 3"/>
    <property type="match status" value="1"/>
</dbReference>
<evidence type="ECO:0000313" key="6">
    <source>
        <dbReference type="RefSeq" id="XP_041444828.1"/>
    </source>
</evidence>
<gene>
    <name evidence="6" type="primary">odad3.S</name>
</gene>
<dbReference type="GO" id="GO:0097542">
    <property type="term" value="C:ciliary tip"/>
    <property type="evidence" value="ECO:0000318"/>
    <property type="project" value="GO_Central"/>
</dbReference>
<dbReference type="PANTHER" id="PTHR46518">
    <property type="entry name" value="COILED-COIL DOMAIN-CONTAINING PROTEIN 151"/>
    <property type="match status" value="1"/>
</dbReference>
<dbReference type="CTD" id="108703404"/>
<dbReference type="KEGG" id="xla:108703404"/>
<feature type="compositionally biased region" description="Basic residues" evidence="3">
    <location>
        <begin position="549"/>
        <end position="559"/>
    </location>
</feature>
<name>A0A8J1MTZ9_XENLA</name>
<reference evidence="5" key="1">
    <citation type="submission" date="2024-06" db="UniProtKB">
        <authorList>
            <consortium name="RefSeq"/>
        </authorList>
    </citation>
    <scope>NUCLEOTIDE SEQUENCE [LARGE SCALE GENOMIC DNA]</scope>
    <source>
        <strain evidence="5">J_2021</strain>
    </source>
</reference>
<dbReference type="GO" id="GO:0036064">
    <property type="term" value="C:ciliary basal body"/>
    <property type="evidence" value="ECO:0000318"/>
    <property type="project" value="GO_Central"/>
</dbReference>
<dbReference type="GO" id="GO:0036158">
    <property type="term" value="P:outer dynein arm assembly"/>
    <property type="evidence" value="ECO:0000318"/>
    <property type="project" value="GO_Central"/>
</dbReference>
<organism evidence="5 6">
    <name type="scientific">Xenopus laevis</name>
    <name type="common">African clawed frog</name>
    <dbReference type="NCBI Taxonomy" id="8355"/>
    <lineage>
        <taxon>Eukaryota</taxon>
        <taxon>Metazoa</taxon>
        <taxon>Chordata</taxon>
        <taxon>Craniata</taxon>
        <taxon>Vertebrata</taxon>
        <taxon>Euteleostomi</taxon>
        <taxon>Amphibia</taxon>
        <taxon>Batrachia</taxon>
        <taxon>Anura</taxon>
        <taxon>Pipoidea</taxon>
        <taxon>Pipidae</taxon>
        <taxon>Xenopodinae</taxon>
        <taxon>Xenopus</taxon>
        <taxon>Xenopus</taxon>
    </lineage>
</organism>
<dbReference type="InterPro" id="IPR049258">
    <property type="entry name" value="ODAD1_CC"/>
</dbReference>
<keyword evidence="1 2" id="KW-0175">Coiled coil</keyword>
<evidence type="ECO:0000313" key="5">
    <source>
        <dbReference type="Proteomes" id="UP000186698"/>
    </source>
</evidence>
<dbReference type="GeneID" id="108703404"/>